<evidence type="ECO:0000256" key="3">
    <source>
        <dbReference type="ARBA" id="ARBA00022989"/>
    </source>
</evidence>
<dbReference type="AlphaFoldDB" id="A0A6I4NVV2"/>
<dbReference type="Pfam" id="PF07690">
    <property type="entry name" value="MFS_1"/>
    <property type="match status" value="1"/>
</dbReference>
<dbReference type="InterPro" id="IPR020846">
    <property type="entry name" value="MFS_dom"/>
</dbReference>
<name>A0A6I4NVV2_9MICO</name>
<feature type="transmembrane region" description="Helical" evidence="6">
    <location>
        <begin position="84"/>
        <end position="105"/>
    </location>
</feature>
<dbReference type="InterPro" id="IPR051337">
    <property type="entry name" value="OPA_Antiporter"/>
</dbReference>
<proteinExistence type="predicted"/>
<keyword evidence="3 6" id="KW-1133">Transmembrane helix</keyword>
<gene>
    <name evidence="8" type="ORF">GB864_01510</name>
</gene>
<dbReference type="GO" id="GO:0035435">
    <property type="term" value="P:phosphate ion transmembrane transport"/>
    <property type="evidence" value="ECO:0007669"/>
    <property type="project" value="TreeGrafter"/>
</dbReference>
<dbReference type="GO" id="GO:0061513">
    <property type="term" value="F:glucose 6-phosphate:phosphate antiporter activity"/>
    <property type="evidence" value="ECO:0007669"/>
    <property type="project" value="TreeGrafter"/>
</dbReference>
<dbReference type="PROSITE" id="PS50850">
    <property type="entry name" value="MFS"/>
    <property type="match status" value="1"/>
</dbReference>
<feature type="transmembrane region" description="Helical" evidence="6">
    <location>
        <begin position="421"/>
        <end position="439"/>
    </location>
</feature>
<dbReference type="SUPFAM" id="SSF103473">
    <property type="entry name" value="MFS general substrate transporter"/>
    <property type="match status" value="1"/>
</dbReference>
<evidence type="ECO:0000256" key="4">
    <source>
        <dbReference type="ARBA" id="ARBA00023136"/>
    </source>
</evidence>
<comment type="caution">
    <text evidence="8">The sequence shown here is derived from an EMBL/GenBank/DDBJ whole genome shotgun (WGS) entry which is preliminary data.</text>
</comment>
<evidence type="ECO:0000256" key="1">
    <source>
        <dbReference type="ARBA" id="ARBA00004651"/>
    </source>
</evidence>
<evidence type="ECO:0000313" key="8">
    <source>
        <dbReference type="EMBL" id="MWB97242.1"/>
    </source>
</evidence>
<dbReference type="RefSeq" id="WP_160422518.1">
    <property type="nucleotide sequence ID" value="NZ_WSTA01000003.1"/>
</dbReference>
<dbReference type="Proteomes" id="UP000438182">
    <property type="component" value="Unassembled WGS sequence"/>
</dbReference>
<feature type="transmembrane region" description="Helical" evidence="6">
    <location>
        <begin position="206"/>
        <end position="225"/>
    </location>
</feature>
<evidence type="ECO:0000256" key="5">
    <source>
        <dbReference type="SAM" id="MobiDB-lite"/>
    </source>
</evidence>
<protein>
    <submittedName>
        <fullName evidence="8">MFS transporter</fullName>
    </submittedName>
</protein>
<evidence type="ECO:0000256" key="2">
    <source>
        <dbReference type="ARBA" id="ARBA00022692"/>
    </source>
</evidence>
<feature type="transmembrane region" description="Helical" evidence="6">
    <location>
        <begin position="174"/>
        <end position="194"/>
    </location>
</feature>
<dbReference type="PANTHER" id="PTHR43826">
    <property type="entry name" value="GLUCOSE-6-PHOSPHATE EXCHANGER SLC37A4"/>
    <property type="match status" value="1"/>
</dbReference>
<evidence type="ECO:0000313" key="9">
    <source>
        <dbReference type="Proteomes" id="UP000438182"/>
    </source>
</evidence>
<keyword evidence="4 6" id="KW-0472">Membrane</keyword>
<accession>A0A6I4NVV2</accession>
<feature type="transmembrane region" description="Helical" evidence="6">
    <location>
        <begin position="295"/>
        <end position="316"/>
    </location>
</feature>
<dbReference type="InterPro" id="IPR011701">
    <property type="entry name" value="MFS"/>
</dbReference>
<dbReference type="InterPro" id="IPR036259">
    <property type="entry name" value="MFS_trans_sf"/>
</dbReference>
<dbReference type="EMBL" id="WSTA01000003">
    <property type="protein sequence ID" value="MWB97242.1"/>
    <property type="molecule type" value="Genomic_DNA"/>
</dbReference>
<feature type="transmembrane region" description="Helical" evidence="6">
    <location>
        <begin position="382"/>
        <end position="401"/>
    </location>
</feature>
<feature type="transmembrane region" description="Helical" evidence="6">
    <location>
        <begin position="49"/>
        <end position="72"/>
    </location>
</feature>
<dbReference type="Gene3D" id="1.20.1250.20">
    <property type="entry name" value="MFS general substrate transporter like domains"/>
    <property type="match status" value="2"/>
</dbReference>
<dbReference type="PANTHER" id="PTHR43826:SF3">
    <property type="entry name" value="GLUCOSE-6-PHOSPHATE EXCHANGER SLC37A4"/>
    <property type="match status" value="1"/>
</dbReference>
<feature type="domain" description="Major facilitator superfamily (MFS) profile" evidence="7">
    <location>
        <begin position="50"/>
        <end position="444"/>
    </location>
</feature>
<feature type="transmembrane region" description="Helical" evidence="6">
    <location>
        <begin position="328"/>
        <end position="345"/>
    </location>
</feature>
<sequence length="448" mass="46407">MSTEAPTSQPAPAPVPQSAGSSTGHAAYFHGAHNWFEGGHRRIGGPEAWLIWVLATTFVVWLFAIQTGYAVVSPDIQQDAGLTIGQIGLAASIYTWVFALVQFFSGALLDRFGSRPLMAIAVALVAIGAFLYAGTTNFGTLAAAQAVLAIGSSFGFVGAGYLGGKWFDAAKYGLMFGLVQTFASLGSAIGQPLILATLDNLSWQQLLVAFGSFGVILVVLFIAFVRNPAPEQGAPAAKHEGNVLVNILRDLGKGFSNVRVVLSSILAGASFGAMLAVGTLWGPRVMEARGAETDFATVLTALAWLGLAVGAPLVNVVSDRWGSRKWPAFYALVLQALAIALVIYLPKEGQGAALVLMFAIGFFAGGHMLGFTIAGEAVPGRLIGSASAIVNGVCFIIGGLLQSIPGQLLPDDADLADFQAALWLIPAVVAVGAIAALLISEKKPVPAA</sequence>
<organism evidence="8 9">
    <name type="scientific">Agromyces seonyuensis</name>
    <dbReference type="NCBI Taxonomy" id="2662446"/>
    <lineage>
        <taxon>Bacteria</taxon>
        <taxon>Bacillati</taxon>
        <taxon>Actinomycetota</taxon>
        <taxon>Actinomycetes</taxon>
        <taxon>Micrococcales</taxon>
        <taxon>Microbacteriaceae</taxon>
        <taxon>Agromyces</taxon>
    </lineage>
</organism>
<feature type="transmembrane region" description="Helical" evidence="6">
    <location>
        <begin position="117"/>
        <end position="135"/>
    </location>
</feature>
<evidence type="ECO:0000259" key="7">
    <source>
        <dbReference type="PROSITE" id="PS50850"/>
    </source>
</evidence>
<feature type="transmembrane region" description="Helical" evidence="6">
    <location>
        <begin position="141"/>
        <end position="162"/>
    </location>
</feature>
<keyword evidence="9" id="KW-1185">Reference proteome</keyword>
<keyword evidence="2 6" id="KW-0812">Transmembrane</keyword>
<feature type="region of interest" description="Disordered" evidence="5">
    <location>
        <begin position="1"/>
        <end position="22"/>
    </location>
</feature>
<reference evidence="8 9" key="1">
    <citation type="submission" date="2019-12" db="EMBL/GenBank/DDBJ databases">
        <authorList>
            <person name="Kim Y.S."/>
        </authorList>
    </citation>
    <scope>NUCLEOTIDE SEQUENCE [LARGE SCALE GENOMIC DNA]</scope>
    <source>
        <strain evidence="8 9">MMS17-SY077</strain>
    </source>
</reference>
<evidence type="ECO:0000256" key="6">
    <source>
        <dbReference type="SAM" id="Phobius"/>
    </source>
</evidence>
<feature type="transmembrane region" description="Helical" evidence="6">
    <location>
        <begin position="260"/>
        <end position="283"/>
    </location>
</feature>
<dbReference type="GO" id="GO:0005886">
    <property type="term" value="C:plasma membrane"/>
    <property type="evidence" value="ECO:0007669"/>
    <property type="project" value="UniProtKB-SubCell"/>
</dbReference>
<feature type="transmembrane region" description="Helical" evidence="6">
    <location>
        <begin position="351"/>
        <end position="370"/>
    </location>
</feature>
<comment type="subcellular location">
    <subcellularLocation>
        <location evidence="1">Cell membrane</location>
        <topology evidence="1">Multi-pass membrane protein</topology>
    </subcellularLocation>
</comment>